<dbReference type="InterPro" id="IPR003313">
    <property type="entry name" value="AraC-bd"/>
</dbReference>
<dbReference type="Gene3D" id="2.60.120.280">
    <property type="entry name" value="Regulatory protein AraC"/>
    <property type="match status" value="1"/>
</dbReference>
<keyword evidence="1" id="KW-0805">Transcription regulation</keyword>
<dbReference type="eggNOG" id="COG2207">
    <property type="taxonomic scope" value="Bacteria"/>
</dbReference>
<dbReference type="STRING" id="44251.PDUR_06510"/>
<gene>
    <name evidence="5" type="ORF">PDUR_06510</name>
</gene>
<protein>
    <submittedName>
        <fullName evidence="5">AraC family transcriptional regulator</fullName>
    </submittedName>
</protein>
<dbReference type="Gene3D" id="1.10.10.60">
    <property type="entry name" value="Homeodomain-like"/>
    <property type="match status" value="2"/>
</dbReference>
<feature type="domain" description="HTH araC/xylS-type" evidence="4">
    <location>
        <begin position="176"/>
        <end position="274"/>
    </location>
</feature>
<dbReference type="InterPro" id="IPR018060">
    <property type="entry name" value="HTH_AraC"/>
</dbReference>
<dbReference type="KEGG" id="pdu:PDUR_06510"/>
<proteinExistence type="predicted"/>
<keyword evidence="2" id="KW-0238">DNA-binding</keyword>
<dbReference type="SMART" id="SM00342">
    <property type="entry name" value="HTH_ARAC"/>
    <property type="match status" value="1"/>
</dbReference>
<dbReference type="RefSeq" id="WP_042205528.1">
    <property type="nucleotide sequence ID" value="NZ_CP009288.1"/>
</dbReference>
<dbReference type="Proteomes" id="UP000029409">
    <property type="component" value="Chromosome"/>
</dbReference>
<dbReference type="OrthoDB" id="9813413at2"/>
<dbReference type="PROSITE" id="PS01124">
    <property type="entry name" value="HTH_ARAC_FAMILY_2"/>
    <property type="match status" value="1"/>
</dbReference>
<dbReference type="CDD" id="cd06986">
    <property type="entry name" value="cupin_MmsR-like_N"/>
    <property type="match status" value="1"/>
</dbReference>
<organism evidence="5 6">
    <name type="scientific">Paenibacillus durus</name>
    <name type="common">Paenibacillus azotofixans</name>
    <dbReference type="NCBI Taxonomy" id="44251"/>
    <lineage>
        <taxon>Bacteria</taxon>
        <taxon>Bacillati</taxon>
        <taxon>Bacillota</taxon>
        <taxon>Bacilli</taxon>
        <taxon>Bacillales</taxon>
        <taxon>Paenibacillaceae</taxon>
        <taxon>Paenibacillus</taxon>
    </lineage>
</organism>
<dbReference type="PANTHER" id="PTHR43280">
    <property type="entry name" value="ARAC-FAMILY TRANSCRIPTIONAL REGULATOR"/>
    <property type="match status" value="1"/>
</dbReference>
<dbReference type="InterPro" id="IPR037923">
    <property type="entry name" value="HTH-like"/>
</dbReference>
<dbReference type="GO" id="GO:0043565">
    <property type="term" value="F:sequence-specific DNA binding"/>
    <property type="evidence" value="ECO:0007669"/>
    <property type="project" value="InterPro"/>
</dbReference>
<evidence type="ECO:0000313" key="5">
    <source>
        <dbReference type="EMBL" id="AIQ11637.1"/>
    </source>
</evidence>
<dbReference type="SUPFAM" id="SSF46689">
    <property type="entry name" value="Homeodomain-like"/>
    <property type="match status" value="2"/>
</dbReference>
<name>A0A089HKJ4_PAEDU</name>
<sequence length="280" mass="31321">MAIFHYNAEQPFGVSPDLHLLFWGREQCAPGHAFGPGFRDYFKIHFVHKGTGKVVVAGQSHILTPGQAFLTYPRVVASYAADESDPWNYSWIAFTGERVKPLLSRTTLSPEYPVFPMDGVVMNGLYDRLTEAAATSGALDLPLTAILYEFLAALLRSVPAAAADSAVQGRKNEHVEKCLHFIEAHYCENITMEMMSEMLQLNRKYVSALFKHVVGMPPRQYLLGYRMAKACELLTRTDCTIGEIARSIGYEDALLFSRMFKKVQGCSPKSYREGHANLTL</sequence>
<keyword evidence="3" id="KW-0804">Transcription</keyword>
<evidence type="ECO:0000259" key="4">
    <source>
        <dbReference type="PROSITE" id="PS01124"/>
    </source>
</evidence>
<dbReference type="Pfam" id="PF12833">
    <property type="entry name" value="HTH_18"/>
    <property type="match status" value="1"/>
</dbReference>
<dbReference type="PANTHER" id="PTHR43280:SF30">
    <property type="entry name" value="MMSAB OPERON REGULATORY PROTEIN"/>
    <property type="match status" value="1"/>
</dbReference>
<dbReference type="PRINTS" id="PR00032">
    <property type="entry name" value="HTHARAC"/>
</dbReference>
<dbReference type="InterPro" id="IPR018062">
    <property type="entry name" value="HTH_AraC-typ_CS"/>
</dbReference>
<evidence type="ECO:0000256" key="2">
    <source>
        <dbReference type="ARBA" id="ARBA00023125"/>
    </source>
</evidence>
<dbReference type="PROSITE" id="PS00041">
    <property type="entry name" value="HTH_ARAC_FAMILY_1"/>
    <property type="match status" value="1"/>
</dbReference>
<dbReference type="SUPFAM" id="SSF51215">
    <property type="entry name" value="Regulatory protein AraC"/>
    <property type="match status" value="1"/>
</dbReference>
<evidence type="ECO:0000256" key="1">
    <source>
        <dbReference type="ARBA" id="ARBA00023015"/>
    </source>
</evidence>
<dbReference type="EMBL" id="CP009288">
    <property type="protein sequence ID" value="AIQ11637.1"/>
    <property type="molecule type" value="Genomic_DNA"/>
</dbReference>
<dbReference type="InterPro" id="IPR009057">
    <property type="entry name" value="Homeodomain-like_sf"/>
</dbReference>
<keyword evidence="6" id="KW-1185">Reference proteome</keyword>
<evidence type="ECO:0000256" key="3">
    <source>
        <dbReference type="ARBA" id="ARBA00023163"/>
    </source>
</evidence>
<dbReference type="Pfam" id="PF02311">
    <property type="entry name" value="AraC_binding"/>
    <property type="match status" value="1"/>
</dbReference>
<dbReference type="InterPro" id="IPR020449">
    <property type="entry name" value="Tscrpt_reg_AraC-type_HTH"/>
</dbReference>
<reference evidence="5 6" key="1">
    <citation type="submission" date="2014-08" db="EMBL/GenBank/DDBJ databases">
        <title>Comparative genomics of the Paenibacillus odorifer group.</title>
        <authorList>
            <person name="den Bakker H.C."/>
            <person name="Tsai Y.-C."/>
            <person name="Martin N."/>
            <person name="Korlach J."/>
            <person name="Wiedmann M."/>
        </authorList>
    </citation>
    <scope>NUCLEOTIDE SEQUENCE [LARGE SCALE GENOMIC DNA]</scope>
    <source>
        <strain evidence="5 6">DSM 1735</strain>
    </source>
</reference>
<evidence type="ECO:0000313" key="6">
    <source>
        <dbReference type="Proteomes" id="UP000029409"/>
    </source>
</evidence>
<dbReference type="AlphaFoldDB" id="A0A089HKJ4"/>
<dbReference type="GO" id="GO:0003700">
    <property type="term" value="F:DNA-binding transcription factor activity"/>
    <property type="evidence" value="ECO:0007669"/>
    <property type="project" value="InterPro"/>
</dbReference>
<accession>A0A089HKJ4</accession>